<dbReference type="SUPFAM" id="SSF56300">
    <property type="entry name" value="Metallo-dependent phosphatases"/>
    <property type="match status" value="1"/>
</dbReference>
<reference evidence="8" key="2">
    <citation type="submission" date="2016-03" db="EMBL/GenBank/DDBJ databases">
        <title>Streptococcus antelopensis sp. nov., isolated from the feces of the Tibetan antelope (Pantholops hodgsonii) in Hoh Xil National Nature Reserve, Qinghai, China.</title>
        <authorList>
            <person name="Bai X."/>
        </authorList>
    </citation>
    <scope>NUCLEOTIDE SEQUENCE [LARGE SCALE GENOMIC DNA]</scope>
    <source>
        <strain evidence="8">TA 26</strain>
    </source>
</reference>
<dbReference type="GO" id="GO:0046872">
    <property type="term" value="F:metal ion binding"/>
    <property type="evidence" value="ECO:0007669"/>
    <property type="project" value="InterPro"/>
</dbReference>
<dbReference type="InterPro" id="IPR036907">
    <property type="entry name" value="5'-Nucleotdase_C_sf"/>
</dbReference>
<dbReference type="PROSITE" id="PS00785">
    <property type="entry name" value="5_NUCLEOTIDASE_1"/>
    <property type="match status" value="1"/>
</dbReference>
<evidence type="ECO:0000313" key="8">
    <source>
        <dbReference type="Proteomes" id="UP000077317"/>
    </source>
</evidence>
<evidence type="ECO:0000313" key="7">
    <source>
        <dbReference type="EMBL" id="AND79446.1"/>
    </source>
</evidence>
<dbReference type="InterPro" id="IPR006179">
    <property type="entry name" value="5_nucleotidase/apyrase"/>
</dbReference>
<feature type="domain" description="5'-Nucleotidase C-terminal" evidence="6">
    <location>
        <begin position="401"/>
        <end position="575"/>
    </location>
</feature>
<dbReference type="Proteomes" id="UP000077317">
    <property type="component" value="Chromosome"/>
</dbReference>
<dbReference type="Pfam" id="PF00149">
    <property type="entry name" value="Metallophos"/>
    <property type="match status" value="1"/>
</dbReference>
<dbReference type="PANTHER" id="PTHR11575:SF24">
    <property type="entry name" value="5'-NUCLEOTIDASE"/>
    <property type="match status" value="1"/>
</dbReference>
<organism evidence="7 8">
    <name type="scientific">Streptococcus pantholopis</name>
    <dbReference type="NCBI Taxonomy" id="1811193"/>
    <lineage>
        <taxon>Bacteria</taxon>
        <taxon>Bacillati</taxon>
        <taxon>Bacillota</taxon>
        <taxon>Bacilli</taxon>
        <taxon>Lactobacillales</taxon>
        <taxon>Streptococcaceae</taxon>
        <taxon>Streptococcus</taxon>
    </lineage>
</organism>
<dbReference type="EMBL" id="CP014699">
    <property type="protein sequence ID" value="AND79446.1"/>
    <property type="molecule type" value="Genomic_DNA"/>
</dbReference>
<dbReference type="GO" id="GO:0009166">
    <property type="term" value="P:nucleotide catabolic process"/>
    <property type="evidence" value="ECO:0007669"/>
    <property type="project" value="InterPro"/>
</dbReference>
<evidence type="ECO:0000256" key="3">
    <source>
        <dbReference type="SAM" id="MobiDB-lite"/>
    </source>
</evidence>
<dbReference type="GO" id="GO:0030288">
    <property type="term" value="C:outer membrane-bounded periplasmic space"/>
    <property type="evidence" value="ECO:0007669"/>
    <property type="project" value="TreeGrafter"/>
</dbReference>
<keyword evidence="2" id="KW-0547">Nucleotide-binding</keyword>
<feature type="chain" id="PRO_5007948038" evidence="2">
    <location>
        <begin position="29"/>
        <end position="731"/>
    </location>
</feature>
<dbReference type="AlphaFoldDB" id="A0A172Q7L1"/>
<name>A0A172Q7L1_9STRE</name>
<comment type="similarity">
    <text evidence="2">Belongs to the 5'-nucleotidase family.</text>
</comment>
<dbReference type="Gene3D" id="3.60.21.10">
    <property type="match status" value="1"/>
</dbReference>
<dbReference type="GO" id="GO:0008768">
    <property type="term" value="F:UDP-sugar diphosphatase activity"/>
    <property type="evidence" value="ECO:0007669"/>
    <property type="project" value="TreeGrafter"/>
</dbReference>
<keyword evidence="2" id="KW-0378">Hydrolase</keyword>
<keyword evidence="8" id="KW-1185">Reference proteome</keyword>
<evidence type="ECO:0000256" key="4">
    <source>
        <dbReference type="SAM" id="Phobius"/>
    </source>
</evidence>
<dbReference type="PRINTS" id="PR01607">
    <property type="entry name" value="APYRASEFAMLY"/>
</dbReference>
<keyword evidence="4" id="KW-1133">Transmembrane helix</keyword>
<dbReference type="InterPro" id="IPR008334">
    <property type="entry name" value="5'-Nucleotdase_C"/>
</dbReference>
<dbReference type="InterPro" id="IPR029052">
    <property type="entry name" value="Metallo-depent_PP-like"/>
</dbReference>
<proteinExistence type="inferred from homology"/>
<dbReference type="SUPFAM" id="SSF55816">
    <property type="entry name" value="5'-nucleotidase (syn. UDP-sugar hydrolase), C-terminal domain"/>
    <property type="match status" value="1"/>
</dbReference>
<gene>
    <name evidence="7" type="ORF">A0O21_05090</name>
</gene>
<evidence type="ECO:0000259" key="5">
    <source>
        <dbReference type="Pfam" id="PF00149"/>
    </source>
</evidence>
<dbReference type="GO" id="GO:0008253">
    <property type="term" value="F:5'-nucleotidase activity"/>
    <property type="evidence" value="ECO:0007669"/>
    <property type="project" value="TreeGrafter"/>
</dbReference>
<dbReference type="Pfam" id="PF02872">
    <property type="entry name" value="5_nucleotid_C"/>
    <property type="match status" value="1"/>
</dbReference>
<dbReference type="InterPro" id="IPR004843">
    <property type="entry name" value="Calcineurin-like_PHP"/>
</dbReference>
<feature type="transmembrane region" description="Helical" evidence="4">
    <location>
        <begin position="704"/>
        <end position="721"/>
    </location>
</feature>
<keyword evidence="4" id="KW-0812">Transmembrane</keyword>
<evidence type="ECO:0000256" key="1">
    <source>
        <dbReference type="ARBA" id="ARBA00022729"/>
    </source>
</evidence>
<dbReference type="RefSeq" id="WP_067062264.1">
    <property type="nucleotide sequence ID" value="NZ_CP014699.1"/>
</dbReference>
<feature type="region of interest" description="Disordered" evidence="3">
    <location>
        <begin position="72"/>
        <end position="94"/>
    </location>
</feature>
<evidence type="ECO:0000256" key="2">
    <source>
        <dbReference type="RuleBase" id="RU362119"/>
    </source>
</evidence>
<dbReference type="Gene3D" id="3.90.780.10">
    <property type="entry name" value="5'-Nucleotidase, C-terminal domain"/>
    <property type="match status" value="1"/>
</dbReference>
<sequence>MKKKHLVISVFVSLFLLLPVLQVQPVWADFDTGATEIANTDSLPAAISAENTESPAAETKGPEVQANQLITDNPEAGSQSDGNDSPLPAAAQADNSQVTIIHTNDVHGRMQEADGVIGDAKLAAIVNQARSQGKTLVFDSGDVFQGLPISNSSQGEDMADILNAIGFDAMTLGNHEFDFGLDQLLNLSEKLTFPIISSNVYIDGVRLFEAATVIDMDDTVSGDEFVVIGVTTPETATKTHPNNVVGITFTDPITEVNQVIAQLEANARAEGKTYSHYVILAHLGIDTTTPVHWQGTALAQALADNELLQGKTVLVLDGHSHTVLTASYGNVTYNQTGSYLNNVGLVTLNADRVLSAGVISAAEAESVSPDPDIAALISEIEAKYEAETSAVIISESPVELNGDRMNVRVRETNLGNAVADALLDYGQTGFTHQSNLAVMNGGGLRETIKAGEPVTKGDTIAVLPFGNIISQIEVSGQDIYDMFVQSLGSILQTSPDGSPVFDENGQPLLEPSGGFLQAAGVTVYYDTNLEPANRILAISVWDPLSNSYKPLDLMARYYLATNDFLAAGGDGYTMLGGAREEGPSLDEVFAAYLAQADLTQYTDINPNSRLISLSRAQYIAQNISQDEAEEAERPFYPRNVLAQPSAVAAEQLQGFAEASVFLASADSSDLVAPEIRPSSPVKCTLPAAEYKDGLLPNSGDRRSTVIIVVGVLLIFSGLYGSRRDSYRKRQQ</sequence>
<evidence type="ECO:0000259" key="6">
    <source>
        <dbReference type="Pfam" id="PF02872"/>
    </source>
</evidence>
<accession>A0A172Q7L1</accession>
<keyword evidence="4" id="KW-0472">Membrane</keyword>
<dbReference type="GO" id="GO:0000166">
    <property type="term" value="F:nucleotide binding"/>
    <property type="evidence" value="ECO:0007669"/>
    <property type="project" value="UniProtKB-KW"/>
</dbReference>
<dbReference type="OrthoDB" id="9801679at2"/>
<reference evidence="7 8" key="1">
    <citation type="journal article" date="2016" name="Int. J. Syst. Evol. Microbiol.">
        <title>Streptococcuspantholopis sp. nov., isolated from faeces of the Tibetan antelope (Pantholops hodgsonii).</title>
        <authorList>
            <person name="Bai X."/>
            <person name="Xiong Y."/>
            <person name="Lu S."/>
            <person name="Jin D."/>
            <person name="Lai X."/>
            <person name="Yang J."/>
            <person name="Niu L."/>
            <person name="Hu S."/>
            <person name="Meng X."/>
            <person name="Pu J."/>
            <person name="Ye C."/>
            <person name="Xu J."/>
        </authorList>
    </citation>
    <scope>NUCLEOTIDE SEQUENCE [LARGE SCALE GENOMIC DNA]</scope>
    <source>
        <strain evidence="7 8">TA 26</strain>
    </source>
</reference>
<dbReference type="InterPro" id="IPR006146">
    <property type="entry name" value="5'-Nucleotdase_CS"/>
</dbReference>
<feature type="compositionally biased region" description="Polar residues" evidence="3">
    <location>
        <begin position="72"/>
        <end position="83"/>
    </location>
</feature>
<dbReference type="PANTHER" id="PTHR11575">
    <property type="entry name" value="5'-NUCLEOTIDASE-RELATED"/>
    <property type="match status" value="1"/>
</dbReference>
<dbReference type="PROSITE" id="PS00786">
    <property type="entry name" value="5_NUCLEOTIDASE_2"/>
    <property type="match status" value="1"/>
</dbReference>
<protein>
    <submittedName>
        <fullName evidence="7">Bifunctional metallophosphatase/5'-nucleotidase</fullName>
    </submittedName>
</protein>
<dbReference type="STRING" id="1811193.A0O21_05090"/>
<feature type="domain" description="Calcineurin-like phosphoesterase" evidence="5">
    <location>
        <begin position="99"/>
        <end position="322"/>
    </location>
</feature>
<feature type="signal peptide" evidence="2">
    <location>
        <begin position="1"/>
        <end position="28"/>
    </location>
</feature>
<dbReference type="KEGG" id="spat:A0O21_05090"/>
<keyword evidence="1 2" id="KW-0732">Signal</keyword>